<dbReference type="CDD" id="cd00071">
    <property type="entry name" value="GMPK"/>
    <property type="match status" value="1"/>
</dbReference>
<evidence type="ECO:0000256" key="1">
    <source>
        <dbReference type="ARBA" id="ARBA00010876"/>
    </source>
</evidence>
<dbReference type="InterPro" id="IPR006145">
    <property type="entry name" value="PsdUridine_synth_RsuA/RluA"/>
</dbReference>
<dbReference type="SMART" id="SM00072">
    <property type="entry name" value="GuKc"/>
    <property type="match status" value="1"/>
</dbReference>
<dbReference type="Gene3D" id="3.30.2350.10">
    <property type="entry name" value="Pseudouridine synthase"/>
    <property type="match status" value="1"/>
</dbReference>
<gene>
    <name evidence="3" type="ORF">CEN91_52</name>
</gene>
<dbReference type="InterPro" id="IPR027417">
    <property type="entry name" value="P-loop_NTPase"/>
</dbReference>
<dbReference type="GO" id="GO:0003723">
    <property type="term" value="F:RNA binding"/>
    <property type="evidence" value="ECO:0007669"/>
    <property type="project" value="InterPro"/>
</dbReference>
<dbReference type="PROSITE" id="PS01129">
    <property type="entry name" value="PSI_RLU"/>
    <property type="match status" value="1"/>
</dbReference>
<dbReference type="InterPro" id="IPR008144">
    <property type="entry name" value="Guanylate_kin-like_dom"/>
</dbReference>
<evidence type="ECO:0000313" key="3">
    <source>
        <dbReference type="EMBL" id="TSC93966.1"/>
    </source>
</evidence>
<dbReference type="EMBL" id="VMGI01000005">
    <property type="protein sequence ID" value="TSC93966.1"/>
    <property type="molecule type" value="Genomic_DNA"/>
</dbReference>
<dbReference type="PROSITE" id="PS50052">
    <property type="entry name" value="GUANYLATE_KINASE_2"/>
    <property type="match status" value="1"/>
</dbReference>
<comment type="similarity">
    <text evidence="1">Belongs to the pseudouridine synthase RluA family.</text>
</comment>
<dbReference type="InterPro" id="IPR050188">
    <property type="entry name" value="RluA_PseudoU_synthase"/>
</dbReference>
<dbReference type="InterPro" id="IPR020103">
    <property type="entry name" value="PsdUridine_synth_cat_dom_sf"/>
</dbReference>
<dbReference type="PANTHER" id="PTHR21600:SF87">
    <property type="entry name" value="RNA PSEUDOURIDYLATE SYNTHASE DOMAIN-CONTAINING PROTEIN 1"/>
    <property type="match status" value="1"/>
</dbReference>
<accession>A0A554LM57</accession>
<dbReference type="PANTHER" id="PTHR21600">
    <property type="entry name" value="MITOCHONDRIAL RNA PSEUDOURIDINE SYNTHASE"/>
    <property type="match status" value="1"/>
</dbReference>
<reference evidence="3 4" key="1">
    <citation type="submission" date="2017-07" db="EMBL/GenBank/DDBJ databases">
        <title>Mechanisms for carbon and nitrogen cycling indicate functional differentiation within the Candidate Phyla Radiation.</title>
        <authorList>
            <person name="Danczak R.E."/>
            <person name="Johnston M.D."/>
            <person name="Kenah C."/>
            <person name="Slattery M."/>
            <person name="Wrighton K.C."/>
            <person name="Wilkins M.J."/>
        </authorList>
    </citation>
    <scope>NUCLEOTIDE SEQUENCE [LARGE SCALE GENOMIC DNA]</scope>
    <source>
        <strain evidence="3">Licking1014_85</strain>
    </source>
</reference>
<dbReference type="Pfam" id="PF00849">
    <property type="entry name" value="PseudoU_synth_2"/>
    <property type="match status" value="1"/>
</dbReference>
<feature type="domain" description="Guanylate kinase-like" evidence="2">
    <location>
        <begin position="242"/>
        <end position="422"/>
    </location>
</feature>
<dbReference type="AlphaFoldDB" id="A0A554LM57"/>
<dbReference type="Pfam" id="PF00625">
    <property type="entry name" value="Guanylate_kin"/>
    <property type="match status" value="1"/>
</dbReference>
<dbReference type="Gene3D" id="3.30.63.10">
    <property type="entry name" value="Guanylate Kinase phosphate binding domain"/>
    <property type="match status" value="1"/>
</dbReference>
<dbReference type="GO" id="GO:0140098">
    <property type="term" value="F:catalytic activity, acting on RNA"/>
    <property type="evidence" value="ECO:0007669"/>
    <property type="project" value="UniProtKB-ARBA"/>
</dbReference>
<name>A0A554LM57_9BACT</name>
<evidence type="ECO:0000259" key="2">
    <source>
        <dbReference type="PROSITE" id="PS50052"/>
    </source>
</evidence>
<dbReference type="Proteomes" id="UP000315589">
    <property type="component" value="Unassembled WGS sequence"/>
</dbReference>
<proteinExistence type="inferred from homology"/>
<dbReference type="GO" id="GO:0009982">
    <property type="term" value="F:pseudouridine synthase activity"/>
    <property type="evidence" value="ECO:0007669"/>
    <property type="project" value="InterPro"/>
</dbReference>
<protein>
    <submittedName>
        <fullName evidence="3">23S rRNA pseudouridine synthase</fullName>
    </submittedName>
</protein>
<sequence>MHDNNQNNFSIIFQNSDFMVVDKEARIDVEKLTGQIGLKDVERGGMVHRLDKDTSGLMILAKNNQSLAELQKLFQERKIIKKYLGLVVGKIENRGEVELEIARDPKRKQPMKVIPFASGLERGKLRASRTSWKVIKRYSKGSLDFARDDNNSSQQLSLAQFTIHTGRTHQIRVTCQYLGNPLIGDNVYGNKLSKKISRELGVSRQFLHCRQLSFKLDKKYSFISELPQDLSDIIHHLRGITRRVIIISGPSGIGKGTIISELLKDKSLNLVWAKSYTTRVPRESDKTENKYIFVNKKKFIELENRGEVLEKTDYDGNLYGTSKSEIAKALKQNKNVIKDIDVNGLEDFRNNFQNLITIFLFADLDQIKKQLIHRGQNTTEEINERLRIAEKEMKYINDYNYKIENIYGKPEIAVEKIKAIIKN</sequence>
<dbReference type="SUPFAM" id="SSF52540">
    <property type="entry name" value="P-loop containing nucleoside triphosphate hydrolases"/>
    <property type="match status" value="1"/>
</dbReference>
<dbReference type="GO" id="GO:0000455">
    <property type="term" value="P:enzyme-directed rRNA pseudouridine synthesis"/>
    <property type="evidence" value="ECO:0007669"/>
    <property type="project" value="TreeGrafter"/>
</dbReference>
<dbReference type="Gene3D" id="3.40.50.300">
    <property type="entry name" value="P-loop containing nucleotide triphosphate hydrolases"/>
    <property type="match status" value="1"/>
</dbReference>
<dbReference type="InterPro" id="IPR006224">
    <property type="entry name" value="PsdUridine_synth_RluA-like_CS"/>
</dbReference>
<dbReference type="SUPFAM" id="SSF55120">
    <property type="entry name" value="Pseudouridine synthase"/>
    <property type="match status" value="1"/>
</dbReference>
<evidence type="ECO:0000313" key="4">
    <source>
        <dbReference type="Proteomes" id="UP000315589"/>
    </source>
</evidence>
<dbReference type="CDD" id="cd02869">
    <property type="entry name" value="PseudoU_synth_RluA_like"/>
    <property type="match status" value="1"/>
</dbReference>
<dbReference type="InterPro" id="IPR008145">
    <property type="entry name" value="GK/Ca_channel_bsu"/>
</dbReference>
<organism evidence="3 4">
    <name type="scientific">Candidatus Berkelbacteria bacterium Licking1014_85</name>
    <dbReference type="NCBI Taxonomy" id="2017148"/>
    <lineage>
        <taxon>Bacteria</taxon>
        <taxon>Candidatus Berkelbacteria</taxon>
    </lineage>
</organism>
<comment type="caution">
    <text evidence="3">The sequence shown here is derived from an EMBL/GenBank/DDBJ whole genome shotgun (WGS) entry which is preliminary data.</text>
</comment>